<dbReference type="Proteomes" id="UP000588068">
    <property type="component" value="Unassembled WGS sequence"/>
</dbReference>
<dbReference type="SUPFAM" id="SSF51905">
    <property type="entry name" value="FAD/NAD(P)-binding domain"/>
    <property type="match status" value="1"/>
</dbReference>
<evidence type="ECO:0000313" key="5">
    <source>
        <dbReference type="EMBL" id="MBB6093770.1"/>
    </source>
</evidence>
<accession>A0A841HNC0</accession>
<dbReference type="InterPro" id="IPR050641">
    <property type="entry name" value="RIFMO-like"/>
</dbReference>
<sequence length="404" mass="44522">MNSLPVIVVGAGPVGLTSALALRAQGLPVVVLEAASAGRLRPGSRAIFYHRQTMQLWEDIRAGLGWEIANAGLVWSTKRTFWGETQVYERTYPFPPPGVMPASTNLGQVDAEKILFRHCTEAGVQFAWDQEVTDAKTSPEGVIVKTSSGKEWHSKYLVGTDGGRSVVRKQVGIELEGPRIEDAFVIVDVAEDVDDPIRPERLYYYEHPAVEKRNVLLVPFRNGIRADIQLRRGDDPKHFSDPEGVKRWLVRVLPEKYGDRVTWVSTYQFLQVVAKSFTDEHRRVVLAGEAAHLFAPFGARGLNSGVPDAIAAATGITQALNAANPQQAAAAIQEAADRRRDAALYNRNASNLALEHMRAHDWRTRLKRKASVMIAKYGSRAGSYLDSAPFGPRAAARQASDGIY</sequence>
<keyword evidence="6" id="KW-1185">Reference proteome</keyword>
<dbReference type="GO" id="GO:0008688">
    <property type="term" value="F:3-(3-hydroxyphenyl)propionate hydroxylase activity"/>
    <property type="evidence" value="ECO:0007669"/>
    <property type="project" value="UniProtKB-EC"/>
</dbReference>
<evidence type="ECO:0000313" key="6">
    <source>
        <dbReference type="Proteomes" id="UP000588068"/>
    </source>
</evidence>
<dbReference type="Pfam" id="PF01494">
    <property type="entry name" value="FAD_binding_3"/>
    <property type="match status" value="1"/>
</dbReference>
<dbReference type="InterPro" id="IPR002938">
    <property type="entry name" value="FAD-bd"/>
</dbReference>
<keyword evidence="5" id="KW-0560">Oxidoreductase</keyword>
<keyword evidence="3" id="KW-0274">FAD</keyword>
<dbReference type="PANTHER" id="PTHR43004">
    <property type="entry name" value="TRK SYSTEM POTASSIUM UPTAKE PROTEIN"/>
    <property type="match status" value="1"/>
</dbReference>
<evidence type="ECO:0000259" key="4">
    <source>
        <dbReference type="Pfam" id="PF01494"/>
    </source>
</evidence>
<dbReference type="InterPro" id="IPR036188">
    <property type="entry name" value="FAD/NAD-bd_sf"/>
</dbReference>
<keyword evidence="2" id="KW-0285">Flavoprotein</keyword>
<reference evidence="5 6" key="1">
    <citation type="submission" date="2020-08" db="EMBL/GenBank/DDBJ databases">
        <title>Genomic Encyclopedia of Type Strains, Phase IV (KMG-IV): sequencing the most valuable type-strain genomes for metagenomic binning, comparative biology and taxonomic classification.</title>
        <authorList>
            <person name="Goeker M."/>
        </authorList>
    </citation>
    <scope>NUCLEOTIDE SEQUENCE [LARGE SCALE GENOMIC DNA]</scope>
    <source>
        <strain evidence="5 6">DSM 26723</strain>
    </source>
</reference>
<dbReference type="PANTHER" id="PTHR43004:SF19">
    <property type="entry name" value="BINDING MONOOXYGENASE, PUTATIVE (JCVI)-RELATED"/>
    <property type="match status" value="1"/>
</dbReference>
<gene>
    <name evidence="5" type="ORF">HNQ60_002651</name>
</gene>
<dbReference type="AlphaFoldDB" id="A0A841HNC0"/>
<dbReference type="EMBL" id="JACHHZ010000003">
    <property type="protein sequence ID" value="MBB6093770.1"/>
    <property type="molecule type" value="Genomic_DNA"/>
</dbReference>
<comment type="caution">
    <text evidence="5">The sequence shown here is derived from an EMBL/GenBank/DDBJ whole genome shotgun (WGS) entry which is preliminary data.</text>
</comment>
<organism evidence="5 6">
    <name type="scientific">Povalibacter uvarum</name>
    <dbReference type="NCBI Taxonomy" id="732238"/>
    <lineage>
        <taxon>Bacteria</taxon>
        <taxon>Pseudomonadati</taxon>
        <taxon>Pseudomonadota</taxon>
        <taxon>Gammaproteobacteria</taxon>
        <taxon>Steroidobacterales</taxon>
        <taxon>Steroidobacteraceae</taxon>
        <taxon>Povalibacter</taxon>
    </lineage>
</organism>
<name>A0A841HNC0_9GAMM</name>
<comment type="cofactor">
    <cofactor evidence="1">
        <name>FAD</name>
        <dbReference type="ChEBI" id="CHEBI:57692"/>
    </cofactor>
</comment>
<dbReference type="Gene3D" id="3.50.50.60">
    <property type="entry name" value="FAD/NAD(P)-binding domain"/>
    <property type="match status" value="1"/>
</dbReference>
<evidence type="ECO:0000256" key="3">
    <source>
        <dbReference type="ARBA" id="ARBA00022827"/>
    </source>
</evidence>
<feature type="domain" description="FAD-binding" evidence="4">
    <location>
        <begin position="5"/>
        <end position="337"/>
    </location>
</feature>
<evidence type="ECO:0000256" key="1">
    <source>
        <dbReference type="ARBA" id="ARBA00001974"/>
    </source>
</evidence>
<dbReference type="PRINTS" id="PR00420">
    <property type="entry name" value="RNGMNOXGNASE"/>
</dbReference>
<dbReference type="GO" id="GO:0071949">
    <property type="term" value="F:FAD binding"/>
    <property type="evidence" value="ECO:0007669"/>
    <property type="project" value="InterPro"/>
</dbReference>
<protein>
    <submittedName>
        <fullName evidence="5">3-(3-hydroxy-phenyl)propionate hydroxylase</fullName>
        <ecNumber evidence="5">1.14.13.127</ecNumber>
    </submittedName>
</protein>
<proteinExistence type="predicted"/>
<dbReference type="EC" id="1.14.13.127" evidence="5"/>
<dbReference type="RefSeq" id="WP_184332465.1">
    <property type="nucleotide sequence ID" value="NZ_JACHHZ010000003.1"/>
</dbReference>
<evidence type="ECO:0000256" key="2">
    <source>
        <dbReference type="ARBA" id="ARBA00022630"/>
    </source>
</evidence>
<dbReference type="Gene3D" id="3.30.70.2450">
    <property type="match status" value="1"/>
</dbReference>